<keyword evidence="4" id="KW-1185">Reference proteome</keyword>
<dbReference type="SMART" id="SM00700">
    <property type="entry name" value="JHBP"/>
    <property type="match status" value="1"/>
</dbReference>
<proteinExistence type="predicted"/>
<dbReference type="Gene3D" id="3.15.10.50">
    <property type="match status" value="1"/>
</dbReference>
<evidence type="ECO:0000256" key="2">
    <source>
        <dbReference type="SAM" id="SignalP"/>
    </source>
</evidence>
<feature type="signal peptide" evidence="2">
    <location>
        <begin position="1"/>
        <end position="20"/>
    </location>
</feature>
<dbReference type="GO" id="GO:0008289">
    <property type="term" value="F:lipid binding"/>
    <property type="evidence" value="ECO:0007669"/>
    <property type="project" value="InterPro"/>
</dbReference>
<feature type="region of interest" description="Disordered" evidence="1">
    <location>
        <begin position="440"/>
        <end position="460"/>
    </location>
</feature>
<dbReference type="InterPro" id="IPR020234">
    <property type="entry name" value="Mite_allergen_group-7"/>
</dbReference>
<protein>
    <submittedName>
        <fullName evidence="3">Uncharacterized protein</fullName>
    </submittedName>
</protein>
<keyword evidence="2" id="KW-0732">Signal</keyword>
<evidence type="ECO:0000313" key="4">
    <source>
        <dbReference type="Proteomes" id="UP001154114"/>
    </source>
</evidence>
<dbReference type="InterPro" id="IPR017943">
    <property type="entry name" value="Bactericidal_perm-incr_a/b_dom"/>
</dbReference>
<dbReference type="InterPro" id="IPR010562">
    <property type="entry name" value="Haemolymph_juvenile_hormone-bd"/>
</dbReference>
<accession>A0A9N8PYI1</accession>
<dbReference type="PANTHER" id="PTHR11008:SF13">
    <property type="entry name" value="FI04421P"/>
    <property type="match status" value="1"/>
</dbReference>
<dbReference type="InterPro" id="IPR038602">
    <property type="entry name" value="Mite_allergen_7_sf"/>
</dbReference>
<sequence>MWVKTILVGFLICAVAGVFAQDDTEEDVSEEIKLAEGEKKLSENILVILEHFKQPDPVGVPGADIPDPFKVPDIKKALSLGTLVMTNTVVYGMSKLRIKHVDAEVGAMQVQIIMTIDRLHAQGNYTISSWFSSSRGPFTVDITGLTITALASLGVEQDGKLQAQTIDVKINFNKIATNFENIGFLGGMVQSLINNGGTFIFDASIPPMLKEAYPKIRAEINAKLEKFAGDVQFPNSISPLDMVIIDFRKKVRDMKLDPYHIKDYNTTVSIFTVTLANTWITGISSFQRVGNITLRMENNTAVADFEIGTQKLEGKTQWEISAVSGLMSGAGSTSFSVEYITARLVLAQPLDTRKKPVFRDIDLEMGNIQVRNHGAGTIDYVVEFMVNIIPNLLRYQIMDGIEGPLKRRIQQELDKINVEEVVKQELPKLDEMQSKGFKLSDIKSSAGENEPYDEDEFFNF</sequence>
<feature type="compositionally biased region" description="Acidic residues" evidence="1">
    <location>
        <begin position="450"/>
        <end position="460"/>
    </location>
</feature>
<evidence type="ECO:0000256" key="1">
    <source>
        <dbReference type="SAM" id="MobiDB-lite"/>
    </source>
</evidence>
<dbReference type="Gene3D" id="3.15.10.30">
    <property type="entry name" value="Haemolymph juvenile hormone binding protein"/>
    <property type="match status" value="1"/>
</dbReference>
<organism evidence="3 4">
    <name type="scientific">Chrysodeixis includens</name>
    <name type="common">Soybean looper</name>
    <name type="synonym">Pseudoplusia includens</name>
    <dbReference type="NCBI Taxonomy" id="689277"/>
    <lineage>
        <taxon>Eukaryota</taxon>
        <taxon>Metazoa</taxon>
        <taxon>Ecdysozoa</taxon>
        <taxon>Arthropoda</taxon>
        <taxon>Hexapoda</taxon>
        <taxon>Insecta</taxon>
        <taxon>Pterygota</taxon>
        <taxon>Neoptera</taxon>
        <taxon>Endopterygota</taxon>
        <taxon>Lepidoptera</taxon>
        <taxon>Glossata</taxon>
        <taxon>Ditrysia</taxon>
        <taxon>Noctuoidea</taxon>
        <taxon>Noctuidae</taxon>
        <taxon>Plusiinae</taxon>
        <taxon>Chrysodeixis</taxon>
    </lineage>
</organism>
<reference evidence="3" key="1">
    <citation type="submission" date="2021-12" db="EMBL/GenBank/DDBJ databases">
        <authorList>
            <person name="King R."/>
        </authorList>
    </citation>
    <scope>NUCLEOTIDE SEQUENCE</scope>
</reference>
<dbReference type="EMBL" id="LR824006">
    <property type="protein sequence ID" value="CAD0195272.1"/>
    <property type="molecule type" value="Genomic_DNA"/>
</dbReference>
<gene>
    <name evidence="3" type="ORF">CINC_LOCUS9227</name>
</gene>
<name>A0A9N8PYI1_CHRIL</name>
<feature type="chain" id="PRO_5040457532" evidence="2">
    <location>
        <begin position="21"/>
        <end position="460"/>
    </location>
</feature>
<dbReference type="Pfam" id="PF06585">
    <property type="entry name" value="JHBP"/>
    <property type="match status" value="1"/>
</dbReference>
<dbReference type="Pfam" id="PF16984">
    <property type="entry name" value="Grp7_allergen"/>
    <property type="match status" value="1"/>
</dbReference>
<dbReference type="SUPFAM" id="SSF55394">
    <property type="entry name" value="Bactericidal permeability-increasing protein, BPI"/>
    <property type="match status" value="1"/>
</dbReference>
<dbReference type="PANTHER" id="PTHR11008">
    <property type="entry name" value="PROTEIN TAKEOUT-LIKE PROTEIN"/>
    <property type="match status" value="1"/>
</dbReference>
<dbReference type="OrthoDB" id="6412801at2759"/>
<dbReference type="AlphaFoldDB" id="A0A9N8PYI1"/>
<evidence type="ECO:0000313" key="3">
    <source>
        <dbReference type="EMBL" id="CAD0195272.1"/>
    </source>
</evidence>
<dbReference type="Proteomes" id="UP001154114">
    <property type="component" value="Chromosome 3"/>
</dbReference>
<dbReference type="InterPro" id="IPR038606">
    <property type="entry name" value="To_sf"/>
</dbReference>